<dbReference type="SMART" id="SM00360">
    <property type="entry name" value="RRM"/>
    <property type="match status" value="1"/>
</dbReference>
<dbReference type="InterPro" id="IPR000504">
    <property type="entry name" value="RRM_dom"/>
</dbReference>
<evidence type="ECO:0000313" key="4">
    <source>
        <dbReference type="WBParaSite" id="SVE_0700300.1"/>
    </source>
</evidence>
<sequence length="357" mass="41304">MSLNELKIIVTGFPQTWNDWDIFHTFLKFGPIKNIRLHNKMAFLEMMTKEGYDNLLNYVEKEKIEVDGCTLTVKANQSKQIIDDPFLPHYEQHEDFHDTYEILDEKVYVNEFDGARNSLNFSFWVPLPFKDNKKFEKKLEVEFKKTKKSGKLPVNSFVVVKRCEEFMRGQIIKRLNHGAYVIFFVDRGFKTAAKEEFVRPLLDEDILNIRFKAALCTLANVTNTKTSFYNEFNNILCQNGSLKGYKMSLVGFEGYNSVVNINVFGKDGKSFDLAKALAEKGVCDLVKGNNIDEEEDKENIGGGTKVSNSSPVHRYTSNEMRNIDKKETVLINKIKELRIQQNCLETVYNTKNQMSKK</sequence>
<evidence type="ECO:0000259" key="2">
    <source>
        <dbReference type="PROSITE" id="PS50102"/>
    </source>
</evidence>
<dbReference type="AlphaFoldDB" id="A0A0K0FDS7"/>
<keyword evidence="3" id="KW-1185">Reference proteome</keyword>
<evidence type="ECO:0000256" key="1">
    <source>
        <dbReference type="PROSITE-ProRule" id="PRU00176"/>
    </source>
</evidence>
<dbReference type="InterPro" id="IPR012677">
    <property type="entry name" value="Nucleotide-bd_a/b_plait_sf"/>
</dbReference>
<protein>
    <submittedName>
        <fullName evidence="4">RRM domain-containing protein</fullName>
    </submittedName>
</protein>
<name>A0A0K0FDS7_STRVS</name>
<dbReference type="WBParaSite" id="SVE_0700300.1">
    <property type="protein sequence ID" value="SVE_0700300.1"/>
    <property type="gene ID" value="SVE_0700300"/>
</dbReference>
<dbReference type="Proteomes" id="UP000035680">
    <property type="component" value="Unassembled WGS sequence"/>
</dbReference>
<organism evidence="3 4">
    <name type="scientific">Strongyloides venezuelensis</name>
    <name type="common">Threadworm</name>
    <dbReference type="NCBI Taxonomy" id="75913"/>
    <lineage>
        <taxon>Eukaryota</taxon>
        <taxon>Metazoa</taxon>
        <taxon>Ecdysozoa</taxon>
        <taxon>Nematoda</taxon>
        <taxon>Chromadorea</taxon>
        <taxon>Rhabditida</taxon>
        <taxon>Tylenchina</taxon>
        <taxon>Panagrolaimomorpha</taxon>
        <taxon>Strongyloidoidea</taxon>
        <taxon>Strongyloididae</taxon>
        <taxon>Strongyloides</taxon>
    </lineage>
</organism>
<dbReference type="Pfam" id="PF00567">
    <property type="entry name" value="TUDOR"/>
    <property type="match status" value="1"/>
</dbReference>
<accession>A0A0K0FDS7</accession>
<reference evidence="4" key="2">
    <citation type="submission" date="2015-08" db="UniProtKB">
        <authorList>
            <consortium name="WormBaseParasite"/>
        </authorList>
    </citation>
    <scope>IDENTIFICATION</scope>
</reference>
<feature type="domain" description="RRM" evidence="2">
    <location>
        <begin position="6"/>
        <end position="78"/>
    </location>
</feature>
<dbReference type="CDD" id="cd20379">
    <property type="entry name" value="Tudor_dTUD-like"/>
    <property type="match status" value="1"/>
</dbReference>
<dbReference type="GO" id="GO:0003723">
    <property type="term" value="F:RNA binding"/>
    <property type="evidence" value="ECO:0007669"/>
    <property type="project" value="UniProtKB-UniRule"/>
</dbReference>
<dbReference type="InterPro" id="IPR035979">
    <property type="entry name" value="RBD_domain_sf"/>
</dbReference>
<dbReference type="SUPFAM" id="SSF54928">
    <property type="entry name" value="RNA-binding domain, RBD"/>
    <property type="match status" value="1"/>
</dbReference>
<dbReference type="PROSITE" id="PS50102">
    <property type="entry name" value="RRM"/>
    <property type="match status" value="1"/>
</dbReference>
<evidence type="ECO:0000313" key="3">
    <source>
        <dbReference type="Proteomes" id="UP000035680"/>
    </source>
</evidence>
<dbReference type="Gene3D" id="3.30.70.330">
    <property type="match status" value="1"/>
</dbReference>
<dbReference type="InterPro" id="IPR002999">
    <property type="entry name" value="Tudor"/>
</dbReference>
<proteinExistence type="predicted"/>
<reference evidence="3" key="1">
    <citation type="submission" date="2014-07" db="EMBL/GenBank/DDBJ databases">
        <authorList>
            <person name="Martin A.A"/>
            <person name="De Silva N."/>
        </authorList>
    </citation>
    <scope>NUCLEOTIDE SEQUENCE</scope>
</reference>
<dbReference type="SUPFAM" id="SSF63748">
    <property type="entry name" value="Tudor/PWWP/MBT"/>
    <property type="match status" value="1"/>
</dbReference>
<keyword evidence="1" id="KW-0694">RNA-binding</keyword>